<comment type="caution">
    <text evidence="2">The sequence shown here is derived from an EMBL/GenBank/DDBJ whole genome shotgun (WGS) entry which is preliminary data.</text>
</comment>
<dbReference type="Pfam" id="PF11228">
    <property type="entry name" value="DUF3027"/>
    <property type="match status" value="1"/>
</dbReference>
<organism evidence="2 3">
    <name type="scientific">Hoyosella rhizosphaerae</name>
    <dbReference type="NCBI Taxonomy" id="1755582"/>
    <lineage>
        <taxon>Bacteria</taxon>
        <taxon>Bacillati</taxon>
        <taxon>Actinomycetota</taxon>
        <taxon>Actinomycetes</taxon>
        <taxon>Mycobacteriales</taxon>
        <taxon>Hoyosellaceae</taxon>
        <taxon>Hoyosella</taxon>
    </lineage>
</organism>
<dbReference type="AlphaFoldDB" id="A0A916UHI0"/>
<evidence type="ECO:0000313" key="2">
    <source>
        <dbReference type="EMBL" id="GGC73109.1"/>
    </source>
</evidence>
<feature type="region of interest" description="Disordered" evidence="1">
    <location>
        <begin position="266"/>
        <end position="287"/>
    </location>
</feature>
<accession>A0A916UHI0</accession>
<sequence>MDSVNASVVSHVSRSASDVASVLANAGDLARAAVCEVASPDAIGEHYGVVAEGEWAASHRFAAHLRGYRGWEWNVVVATFPGGDCATVSELALLPGADALLPPPWVPWEDRIDPDDLGPGDILPPKHEDTRLVPGYVETGDPAIDDVAHEIGLGRRQVLSLAGRVAAADRWASGSFGPSSEMARSAPGLCCECGFFAPIAGSLGAAFGVCANEYSADGRVVHAEYGCGAHSDTSLPTGAGSPMFEPYDDGVLDMLEASLDAANGDAANGDAANGDAANGAADSADAQ</sequence>
<keyword evidence="3" id="KW-1185">Reference proteome</keyword>
<name>A0A916UHI0_9ACTN</name>
<dbReference type="InterPro" id="IPR021391">
    <property type="entry name" value="DUF3027"/>
</dbReference>
<evidence type="ECO:0008006" key="4">
    <source>
        <dbReference type="Google" id="ProtNLM"/>
    </source>
</evidence>
<evidence type="ECO:0000313" key="3">
    <source>
        <dbReference type="Proteomes" id="UP000641514"/>
    </source>
</evidence>
<evidence type="ECO:0000256" key="1">
    <source>
        <dbReference type="SAM" id="MobiDB-lite"/>
    </source>
</evidence>
<dbReference type="EMBL" id="BMJH01000003">
    <property type="protein sequence ID" value="GGC73109.1"/>
    <property type="molecule type" value="Genomic_DNA"/>
</dbReference>
<dbReference type="Proteomes" id="UP000641514">
    <property type="component" value="Unassembled WGS sequence"/>
</dbReference>
<proteinExistence type="predicted"/>
<gene>
    <name evidence="2" type="ORF">GCM10011410_27780</name>
</gene>
<protein>
    <recommendedName>
        <fullName evidence="4">DUF3027 domain-containing protein</fullName>
    </recommendedName>
</protein>
<reference evidence="2" key="1">
    <citation type="journal article" date="2014" name="Int. J. Syst. Evol. Microbiol.">
        <title>Complete genome sequence of Corynebacterium casei LMG S-19264T (=DSM 44701T), isolated from a smear-ripened cheese.</title>
        <authorList>
            <consortium name="US DOE Joint Genome Institute (JGI-PGF)"/>
            <person name="Walter F."/>
            <person name="Albersmeier A."/>
            <person name="Kalinowski J."/>
            <person name="Ruckert C."/>
        </authorList>
    </citation>
    <scope>NUCLEOTIDE SEQUENCE</scope>
    <source>
        <strain evidence="2">CGMCC 1.15478</strain>
    </source>
</reference>
<reference evidence="2" key="2">
    <citation type="submission" date="2020-09" db="EMBL/GenBank/DDBJ databases">
        <authorList>
            <person name="Sun Q."/>
            <person name="Zhou Y."/>
        </authorList>
    </citation>
    <scope>NUCLEOTIDE SEQUENCE</scope>
    <source>
        <strain evidence="2">CGMCC 1.15478</strain>
    </source>
</reference>
<dbReference type="RefSeq" id="WP_188676151.1">
    <property type="nucleotide sequence ID" value="NZ_BMJH01000003.1"/>
</dbReference>